<dbReference type="SUPFAM" id="SSF69279">
    <property type="entry name" value="Phage tail proteins"/>
    <property type="match status" value="2"/>
</dbReference>
<feature type="compositionally biased region" description="Polar residues" evidence="4">
    <location>
        <begin position="467"/>
        <end position="485"/>
    </location>
</feature>
<dbReference type="NCBIfam" id="TIGR03361">
    <property type="entry name" value="VI_Rhs_Vgr"/>
    <property type="match status" value="1"/>
</dbReference>
<comment type="subcellular location">
    <subcellularLocation>
        <location evidence="1">Secreted</location>
    </subcellularLocation>
</comment>
<comment type="caution">
    <text evidence="7">The sequence shown here is derived from an EMBL/GenBank/DDBJ whole genome shotgun (WGS) entry which is preliminary data.</text>
</comment>
<name>A0ABS5UAW6_9BACT</name>
<dbReference type="InterPro" id="IPR050708">
    <property type="entry name" value="T6SS_VgrG/RHS"/>
</dbReference>
<dbReference type="Pfam" id="PF04717">
    <property type="entry name" value="Phage_base_V"/>
    <property type="match status" value="1"/>
</dbReference>
<dbReference type="InterPro" id="IPR054030">
    <property type="entry name" value="Gp5_Vgr_C"/>
</dbReference>
<dbReference type="InterPro" id="IPR006533">
    <property type="entry name" value="T6SS_Vgr_RhsGE"/>
</dbReference>
<evidence type="ECO:0000256" key="2">
    <source>
        <dbReference type="ARBA" id="ARBA00005558"/>
    </source>
</evidence>
<dbReference type="PANTHER" id="PTHR32305:SF15">
    <property type="entry name" value="PROTEIN RHSA-RELATED"/>
    <property type="match status" value="1"/>
</dbReference>
<comment type="similarity">
    <text evidence="2">Belongs to the VgrG protein family.</text>
</comment>
<accession>A0ABS5UAW6</accession>
<dbReference type="Gene3D" id="2.40.50.230">
    <property type="entry name" value="Gp5 N-terminal domain"/>
    <property type="match status" value="1"/>
</dbReference>
<evidence type="ECO:0000256" key="3">
    <source>
        <dbReference type="ARBA" id="ARBA00022525"/>
    </source>
</evidence>
<keyword evidence="3" id="KW-0964">Secreted</keyword>
<sequence length="697" mass="77642">MAYNPASEAKFLFELLDVDYDLSVVDFDVTEAVSDIFVVNLTLASKDKINFEDVKLQEGSLTVVGGIGASFNDESGDRYFHGIIRKFKHFGTSGRLQLYQAQIVPSLWLLSLKENCRIFQDKKLQDVIGILLKEQDITSDLYEFRLDRADIFIKFSIQYQETNLNYLSRLLEHEGIHYFFEHFEDKHVLVFCDSEAYYQEITGQSSLVFNTNGLVAEKENVFAFNISERLRPGKLAQKNYNFKTPSVDLSTEHKVKIEKDYEVYEYPGPYGETASGQKLSQIRLEEIQALGKKGHGSSCCPRFQPGATFTLADHPHNDFNAEYFLFKVTHEGEQPQILQEHGSGSGAHYSNSFFVIPSSVTYRPERTTLKPMVPGLLSAIVTGPKGEEIWPDEYGRVNVQFHFDREGKMDEKSSCWLRTMQFWNGTTWGSQFIPRIGDEVLVSFINGDMDYPIITGSVVNEAKQPNYSLPANKTQSGIRTRSTPGGTAANFNELRFEDKMGSEEVYLQGEKDWNILIKNDKGQRVGHDETLTVGNDRSKYVVMNQSESIGVNKTIQVGVNHTETIGANMTLTVGSCQTETVGINSMETIGAAKELSIGGLYQVSVGGIMNETVAGAKTEEVGLAKAVFVGATMAENIVGSRTTNIGADLTETISGKYYSKANEYVIEAPKITFKAGSSTITMDGSSITIKASKIFSN</sequence>
<dbReference type="InterPro" id="IPR017847">
    <property type="entry name" value="T6SS_RhsGE_Vgr_subset"/>
</dbReference>
<dbReference type="InterPro" id="IPR006531">
    <property type="entry name" value="Gp5/Vgr_OB"/>
</dbReference>
<dbReference type="EMBL" id="JAHDYS010000013">
    <property type="protein sequence ID" value="MBT1072773.1"/>
    <property type="molecule type" value="Genomic_DNA"/>
</dbReference>
<evidence type="ECO:0000313" key="8">
    <source>
        <dbReference type="Proteomes" id="UP000784128"/>
    </source>
</evidence>
<feature type="domain" description="Gp5/Type VI secretion system Vgr C-terminal trimerisation" evidence="6">
    <location>
        <begin position="476"/>
        <end position="587"/>
    </location>
</feature>
<dbReference type="SUPFAM" id="SSF69349">
    <property type="entry name" value="Phage fibre proteins"/>
    <property type="match status" value="2"/>
</dbReference>
<feature type="domain" description="Gp5/Type VI secretion system Vgr protein OB-fold" evidence="5">
    <location>
        <begin position="391"/>
        <end position="457"/>
    </location>
</feature>
<organism evidence="7 8">
    <name type="scientific">Pelotalea chapellei</name>
    <dbReference type="NCBI Taxonomy" id="44671"/>
    <lineage>
        <taxon>Bacteria</taxon>
        <taxon>Pseudomonadati</taxon>
        <taxon>Thermodesulfobacteriota</taxon>
        <taxon>Desulfuromonadia</taxon>
        <taxon>Geobacterales</taxon>
        <taxon>Geobacteraceae</taxon>
        <taxon>Pelotalea</taxon>
    </lineage>
</organism>
<dbReference type="Pfam" id="PF22178">
    <property type="entry name" value="Gp5_trimer_C"/>
    <property type="match status" value="1"/>
</dbReference>
<evidence type="ECO:0000256" key="4">
    <source>
        <dbReference type="SAM" id="MobiDB-lite"/>
    </source>
</evidence>
<dbReference type="Gene3D" id="4.10.220.110">
    <property type="match status" value="1"/>
</dbReference>
<protein>
    <submittedName>
        <fullName evidence="7">Type VI secretion system tip protein VgrG</fullName>
    </submittedName>
</protein>
<dbReference type="NCBIfam" id="TIGR01646">
    <property type="entry name" value="vgr_GE"/>
    <property type="match status" value="1"/>
</dbReference>
<gene>
    <name evidence="7" type="primary">tssI</name>
    <name evidence="7" type="ORF">KJB30_13335</name>
</gene>
<keyword evidence="8" id="KW-1185">Reference proteome</keyword>
<reference evidence="7 8" key="1">
    <citation type="submission" date="2021-05" db="EMBL/GenBank/DDBJ databases">
        <title>The draft genome of Geobacter chapellei DSM 13688.</title>
        <authorList>
            <person name="Xu Z."/>
            <person name="Masuda Y."/>
            <person name="Itoh H."/>
            <person name="Senoo K."/>
        </authorList>
    </citation>
    <scope>NUCLEOTIDE SEQUENCE [LARGE SCALE GENOMIC DNA]</scope>
    <source>
        <strain evidence="7 8">DSM 13688</strain>
    </source>
</reference>
<evidence type="ECO:0000259" key="6">
    <source>
        <dbReference type="Pfam" id="PF22178"/>
    </source>
</evidence>
<feature type="region of interest" description="Disordered" evidence="4">
    <location>
        <begin position="467"/>
        <end position="486"/>
    </location>
</feature>
<dbReference type="Gene3D" id="2.30.110.50">
    <property type="match status" value="1"/>
</dbReference>
<dbReference type="SUPFAM" id="SSF69255">
    <property type="entry name" value="gp5 N-terminal domain-like"/>
    <property type="match status" value="1"/>
</dbReference>
<evidence type="ECO:0000259" key="5">
    <source>
        <dbReference type="Pfam" id="PF04717"/>
    </source>
</evidence>
<proteinExistence type="inferred from homology"/>
<dbReference type="Proteomes" id="UP000784128">
    <property type="component" value="Unassembled WGS sequence"/>
</dbReference>
<dbReference type="Pfam" id="PF05954">
    <property type="entry name" value="Phage_GPD"/>
    <property type="match status" value="1"/>
</dbReference>
<dbReference type="RefSeq" id="WP_214300111.1">
    <property type="nucleotide sequence ID" value="NZ_JAHDYS010000013.1"/>
</dbReference>
<dbReference type="Gene3D" id="3.55.50.10">
    <property type="entry name" value="Baseplate protein-like domains"/>
    <property type="match status" value="1"/>
</dbReference>
<evidence type="ECO:0000256" key="1">
    <source>
        <dbReference type="ARBA" id="ARBA00004613"/>
    </source>
</evidence>
<dbReference type="PANTHER" id="PTHR32305">
    <property type="match status" value="1"/>
</dbReference>
<evidence type="ECO:0000313" key="7">
    <source>
        <dbReference type="EMBL" id="MBT1072773.1"/>
    </source>
</evidence>
<dbReference type="InterPro" id="IPR037026">
    <property type="entry name" value="Vgr_OB-fold_dom_sf"/>
</dbReference>